<dbReference type="EMBL" id="QXFX01000020">
    <property type="protein sequence ID" value="KAE9138650.1"/>
    <property type="molecule type" value="Genomic_DNA"/>
</dbReference>
<dbReference type="SUPFAM" id="SSF53098">
    <property type="entry name" value="Ribonuclease H-like"/>
    <property type="match status" value="1"/>
</dbReference>
<dbReference type="Proteomes" id="UP000441208">
    <property type="component" value="Unassembled WGS sequence"/>
</dbReference>
<dbReference type="EMBL" id="QXGA01000020">
    <property type="protein sequence ID" value="KAE9155126.1"/>
    <property type="molecule type" value="Genomic_DNA"/>
</dbReference>
<dbReference type="InterPro" id="IPR012337">
    <property type="entry name" value="RNaseH-like_sf"/>
</dbReference>
<evidence type="ECO:0000313" key="5">
    <source>
        <dbReference type="EMBL" id="KAE9329425.1"/>
    </source>
</evidence>
<evidence type="ECO:0000313" key="9">
    <source>
        <dbReference type="Proteomes" id="UP000441208"/>
    </source>
</evidence>
<evidence type="ECO:0000313" key="2">
    <source>
        <dbReference type="EMBL" id="KAE9138650.1"/>
    </source>
</evidence>
<evidence type="ECO:0000313" key="8">
    <source>
        <dbReference type="Proteomes" id="UP000440732"/>
    </source>
</evidence>
<reference evidence="6 7" key="1">
    <citation type="submission" date="2018-08" db="EMBL/GenBank/DDBJ databases">
        <title>Genomic investigation of the strawberry pathogen Phytophthora fragariae indicates pathogenicity is determined by transcriptional variation in three key races.</title>
        <authorList>
            <person name="Adams T.M."/>
            <person name="Armitage A.D."/>
            <person name="Sobczyk M.K."/>
            <person name="Bates H.J."/>
            <person name="Dunwell J.M."/>
            <person name="Nellist C.F."/>
            <person name="Harrison R.J."/>
        </authorList>
    </citation>
    <scope>NUCLEOTIDE SEQUENCE [LARGE SCALE GENOMIC DNA]</scope>
    <source>
        <strain evidence="5 7">A4</strain>
        <strain evidence="4 8">NOV-5</strain>
        <strain evidence="3 9">NOV-71</strain>
        <strain evidence="1 6">NOV-9</strain>
        <strain evidence="2 10">ONT-3</strain>
    </source>
</reference>
<dbReference type="EMBL" id="QXFZ01000021">
    <property type="protein sequence ID" value="KAE9139669.1"/>
    <property type="molecule type" value="Genomic_DNA"/>
</dbReference>
<proteinExistence type="predicted"/>
<dbReference type="Proteomes" id="UP000440732">
    <property type="component" value="Unassembled WGS sequence"/>
</dbReference>
<protein>
    <submittedName>
        <fullName evidence="1">Uncharacterized protein</fullName>
    </submittedName>
</protein>
<dbReference type="Proteomes" id="UP000429523">
    <property type="component" value="Unassembled WGS sequence"/>
</dbReference>
<gene>
    <name evidence="5" type="ORF">PF001_g922</name>
    <name evidence="4" type="ORF">PF006_g896</name>
    <name evidence="3" type="ORF">PF007_g957</name>
    <name evidence="1" type="ORF">PF009_g1108</name>
    <name evidence="2" type="ORF">PF010_g875</name>
</gene>
<evidence type="ECO:0000313" key="1">
    <source>
        <dbReference type="EMBL" id="KAE8949355.1"/>
    </source>
</evidence>
<accession>A0A6A3FT53</accession>
<dbReference type="Proteomes" id="UP000488956">
    <property type="component" value="Unassembled WGS sequence"/>
</dbReference>
<evidence type="ECO:0000313" key="4">
    <source>
        <dbReference type="EMBL" id="KAE9155126.1"/>
    </source>
</evidence>
<dbReference type="AlphaFoldDB" id="A0A6A3FT53"/>
<organism evidence="1 6">
    <name type="scientific">Phytophthora fragariae</name>
    <dbReference type="NCBI Taxonomy" id="53985"/>
    <lineage>
        <taxon>Eukaryota</taxon>
        <taxon>Sar</taxon>
        <taxon>Stramenopiles</taxon>
        <taxon>Oomycota</taxon>
        <taxon>Peronosporomycetes</taxon>
        <taxon>Peronosporales</taxon>
        <taxon>Peronosporaceae</taxon>
        <taxon>Phytophthora</taxon>
    </lineage>
</organism>
<sequence>MALCGKHTFFLESVYTRSASHDATFLSGDIRHVFAKYDFIDLVAVVTNNTSANQSAWLTLQDSLLTCFSTAMCRTLVKDVMSFLKWLEKLVAGCKDVVVFFKKMMWYKLKIKAATPEIKAPPSPAIPCDTRWGSILACLQSVLKPEKILLQLVTERGFLAAPSKAKKAARRAVFDFVTGKELVVQREKAAKLLEPLVKFQGRFEKNRAVASEVFEMVLVLPDQIAKLHLSAGEQEAVRAKIASRFDFVYGDAHWVAYLLDPRFAGVGMDATTLLKVEQLVTA</sequence>
<evidence type="ECO:0000313" key="7">
    <source>
        <dbReference type="Proteomes" id="UP000437068"/>
    </source>
</evidence>
<dbReference type="EMBL" id="QXGF01000024">
    <property type="protein sequence ID" value="KAE8949355.1"/>
    <property type="molecule type" value="Genomic_DNA"/>
</dbReference>
<evidence type="ECO:0000313" key="3">
    <source>
        <dbReference type="EMBL" id="KAE9139669.1"/>
    </source>
</evidence>
<dbReference type="Proteomes" id="UP000437068">
    <property type="component" value="Unassembled WGS sequence"/>
</dbReference>
<evidence type="ECO:0000313" key="6">
    <source>
        <dbReference type="Proteomes" id="UP000429523"/>
    </source>
</evidence>
<dbReference type="EMBL" id="QXGE01000020">
    <property type="protein sequence ID" value="KAE9329425.1"/>
    <property type="molecule type" value="Genomic_DNA"/>
</dbReference>
<evidence type="ECO:0000313" key="10">
    <source>
        <dbReference type="Proteomes" id="UP000488956"/>
    </source>
</evidence>
<name>A0A6A3FT53_9STRA</name>
<comment type="caution">
    <text evidence="1">The sequence shown here is derived from an EMBL/GenBank/DDBJ whole genome shotgun (WGS) entry which is preliminary data.</text>
</comment>